<feature type="region of interest" description="Disordered" evidence="2">
    <location>
        <begin position="32"/>
        <end position="72"/>
    </location>
</feature>
<dbReference type="AlphaFoldDB" id="H8KQ02"/>
<dbReference type="EMBL" id="CP003349">
    <property type="protein sequence ID" value="AFD06111.1"/>
    <property type="molecule type" value="Genomic_DNA"/>
</dbReference>
<dbReference type="STRING" id="929556.Solca_1002"/>
<dbReference type="Proteomes" id="UP000007590">
    <property type="component" value="Chromosome"/>
</dbReference>
<evidence type="ECO:0000256" key="1">
    <source>
        <dbReference type="ARBA" id="ARBA00022737"/>
    </source>
</evidence>
<reference evidence="4" key="1">
    <citation type="submission" date="2012-02" db="EMBL/GenBank/DDBJ databases">
        <title>The complete genome of Solitalea canadensis DSM 3403.</title>
        <authorList>
            <consortium name="US DOE Joint Genome Institute (JGI-PGF)"/>
            <person name="Lucas S."/>
            <person name="Copeland A."/>
            <person name="Lapidus A."/>
            <person name="Glavina del Rio T."/>
            <person name="Dalin E."/>
            <person name="Tice H."/>
            <person name="Bruce D."/>
            <person name="Goodwin L."/>
            <person name="Pitluck S."/>
            <person name="Peters L."/>
            <person name="Ovchinnikova G."/>
            <person name="Lu M."/>
            <person name="Kyrpides N."/>
            <person name="Mavromatis K."/>
            <person name="Ivanova N."/>
            <person name="Brettin T."/>
            <person name="Detter J.C."/>
            <person name="Han C."/>
            <person name="Larimer F."/>
            <person name="Land M."/>
            <person name="Hauser L."/>
            <person name="Markowitz V."/>
            <person name="Cheng J.-F."/>
            <person name="Hugenholtz P."/>
            <person name="Woyke T."/>
            <person name="Wu D."/>
            <person name="Spring S."/>
            <person name="Schroeder M."/>
            <person name="Kopitz M."/>
            <person name="Brambilla E."/>
            <person name="Klenk H.-P."/>
            <person name="Eisen J.A."/>
        </authorList>
    </citation>
    <scope>NUCLEOTIDE SEQUENCE</scope>
    <source>
        <strain evidence="4">DSM 3403</strain>
    </source>
</reference>
<dbReference type="NCBIfam" id="TIGR01643">
    <property type="entry name" value="YD_repeat_2x"/>
    <property type="match status" value="1"/>
</dbReference>
<dbReference type="Pfam" id="PF25023">
    <property type="entry name" value="TEN_YD-shell"/>
    <property type="match status" value="1"/>
</dbReference>
<gene>
    <name evidence="4" type="ordered locus">Solca_1002</name>
</gene>
<evidence type="ECO:0000313" key="5">
    <source>
        <dbReference type="Proteomes" id="UP000007590"/>
    </source>
</evidence>
<dbReference type="KEGG" id="scn:Solca_1002"/>
<proteinExistence type="predicted"/>
<dbReference type="InterPro" id="IPR056823">
    <property type="entry name" value="TEN-like_YD-shell"/>
</dbReference>
<accession>H8KQ02</accession>
<evidence type="ECO:0000256" key="2">
    <source>
        <dbReference type="SAM" id="MobiDB-lite"/>
    </source>
</evidence>
<feature type="domain" description="Teneurin-like YD-shell" evidence="3">
    <location>
        <begin position="87"/>
        <end position="206"/>
    </location>
</feature>
<dbReference type="OrthoDB" id="703951at2"/>
<name>H8KQ02_SOLCM</name>
<sequence length="302" mass="34133">MNNSFKTLGVLAISTVFLSVTGCEKTELPVALEKDPITQQPAPGTTTPPAGQTPSAPGTTTPPPDPSVPSVPGQLRKIKWAPMDYKEFEYNTQGDLVKYNRQYNSVQGTDIVKRDEYTYAYDASGRLISVTSKDGFRTEYTYSGDVWSEALSFDKLNRPLKKYQFQFNAKKQLTGYAEYNVALNGTVMPRSKTSFTYDATGNLTHYTLFWYVESSQSFVRSTELQFSNFDTKKSPKNAASFDYVLQPLTFFVNNPGKKEILSSYNPIEHYSYTYDVHGYPTSKRTSYTYDKQLPAMEAAFEY</sequence>
<keyword evidence="1" id="KW-0677">Repeat</keyword>
<evidence type="ECO:0000259" key="3">
    <source>
        <dbReference type="Pfam" id="PF25023"/>
    </source>
</evidence>
<keyword evidence="5" id="KW-1185">Reference proteome</keyword>
<dbReference type="eggNOG" id="COG3209">
    <property type="taxonomic scope" value="Bacteria"/>
</dbReference>
<protein>
    <recommendedName>
        <fullName evidence="3">Teneurin-like YD-shell domain-containing protein</fullName>
    </recommendedName>
</protein>
<dbReference type="RefSeq" id="WP_014679339.1">
    <property type="nucleotide sequence ID" value="NC_017770.1"/>
</dbReference>
<organism evidence="4 5">
    <name type="scientific">Solitalea canadensis (strain ATCC 29591 / DSM 3403 / JCM 21819 / LMG 8368 / NBRC 15130 / NCIMB 12057 / USAM 9D)</name>
    <name type="common">Flexibacter canadensis</name>
    <dbReference type="NCBI Taxonomy" id="929556"/>
    <lineage>
        <taxon>Bacteria</taxon>
        <taxon>Pseudomonadati</taxon>
        <taxon>Bacteroidota</taxon>
        <taxon>Sphingobacteriia</taxon>
        <taxon>Sphingobacteriales</taxon>
        <taxon>Sphingobacteriaceae</taxon>
        <taxon>Solitalea</taxon>
    </lineage>
</organism>
<dbReference type="PROSITE" id="PS51257">
    <property type="entry name" value="PROKAR_LIPOPROTEIN"/>
    <property type="match status" value="1"/>
</dbReference>
<evidence type="ECO:0000313" key="4">
    <source>
        <dbReference type="EMBL" id="AFD06111.1"/>
    </source>
</evidence>
<feature type="compositionally biased region" description="Pro residues" evidence="2">
    <location>
        <begin position="60"/>
        <end position="69"/>
    </location>
</feature>
<dbReference type="InterPro" id="IPR006530">
    <property type="entry name" value="YD"/>
</dbReference>
<feature type="compositionally biased region" description="Low complexity" evidence="2">
    <location>
        <begin position="38"/>
        <end position="59"/>
    </location>
</feature>
<dbReference type="HOGENOM" id="CLU_972822_0_0_10"/>
<dbReference type="Gene3D" id="2.180.10.10">
    <property type="entry name" value="RHS repeat-associated core"/>
    <property type="match status" value="1"/>
</dbReference>